<evidence type="ECO:0000256" key="7">
    <source>
        <dbReference type="ARBA" id="ARBA00023242"/>
    </source>
</evidence>
<evidence type="ECO:0000256" key="9">
    <source>
        <dbReference type="PROSITE-ProRule" id="PRU00108"/>
    </source>
</evidence>
<dbReference type="OrthoDB" id="6159439at2759"/>
<evidence type="ECO:0000256" key="10">
    <source>
        <dbReference type="RuleBase" id="RU000682"/>
    </source>
</evidence>
<dbReference type="SUPFAM" id="SSF46689">
    <property type="entry name" value="Homeodomain-like"/>
    <property type="match status" value="1"/>
</dbReference>
<evidence type="ECO:0000256" key="4">
    <source>
        <dbReference type="ARBA" id="ARBA00023125"/>
    </source>
</evidence>
<keyword evidence="2" id="KW-0217">Developmental protein</keyword>
<evidence type="ECO:0000256" key="6">
    <source>
        <dbReference type="ARBA" id="ARBA00023163"/>
    </source>
</evidence>
<keyword evidence="5 9" id="KW-0371">Homeobox</keyword>
<accession>A0A668AG57</accession>
<comment type="similarity">
    <text evidence="8">Belongs to the Msh homeobox family.</text>
</comment>
<dbReference type="InParanoid" id="A0A668AG57"/>
<keyword evidence="4 9" id="KW-0238">DNA-binding</keyword>
<feature type="DNA-binding region" description="Homeobox" evidence="9">
    <location>
        <begin position="117"/>
        <end position="176"/>
    </location>
</feature>
<name>A0A668AG57_9TELE</name>
<reference evidence="13" key="1">
    <citation type="submission" date="2019-06" db="EMBL/GenBank/DDBJ databases">
        <authorList>
            <consortium name="Wellcome Sanger Institute Data Sharing"/>
        </authorList>
    </citation>
    <scope>NUCLEOTIDE SEQUENCE [LARGE SCALE GENOMIC DNA]</scope>
</reference>
<dbReference type="Gene3D" id="1.10.10.60">
    <property type="entry name" value="Homeodomain-like"/>
    <property type="match status" value="1"/>
</dbReference>
<evidence type="ECO:0000256" key="3">
    <source>
        <dbReference type="ARBA" id="ARBA00023015"/>
    </source>
</evidence>
<evidence type="ECO:0000313" key="13">
    <source>
        <dbReference type="Ensembl" id="ENSMMDP00005050148.1"/>
    </source>
</evidence>
<sequence>MASSVDCRDVSSAHEDGHPPLLKKRTEQVSCLPFSVEALMSDKRPYERADGAAARGNYSFKSEEKRGAEEFSQHFVPVKSEPTDREDCASWISHVTLSTPPRQLSPAVCSLRKHKTNRKPRTPFTTTQLLALERKFHQKQYLSIAERAEFSSSLSLSETQVKIWFQNRRAKAKRLQEAEVEKLKMAAGAGVKAVLHPGFSSLPFPLSVNLQAGSSALYAQGYPYSRSPILPAAHLAMYASPAAYSLFHLS</sequence>
<protein>
    <submittedName>
        <fullName evidence="13">Muscle segment homeobox 2a</fullName>
    </submittedName>
</protein>
<keyword evidence="6" id="KW-0804">Transcription</keyword>
<dbReference type="PANTHER" id="PTHR24338:SF10">
    <property type="entry name" value="HOMEOBOX PROTEIN MSX-2"/>
    <property type="match status" value="1"/>
</dbReference>
<dbReference type="InterPro" id="IPR001356">
    <property type="entry name" value="HD"/>
</dbReference>
<reference evidence="13" key="3">
    <citation type="submission" date="2025-09" db="UniProtKB">
        <authorList>
            <consortium name="Ensembl"/>
        </authorList>
    </citation>
    <scope>IDENTIFICATION</scope>
</reference>
<dbReference type="Pfam" id="PF00046">
    <property type="entry name" value="Homeodomain"/>
    <property type="match status" value="1"/>
</dbReference>
<evidence type="ECO:0000256" key="11">
    <source>
        <dbReference type="SAM" id="MobiDB-lite"/>
    </source>
</evidence>
<keyword evidence="14" id="KW-1185">Reference proteome</keyword>
<dbReference type="SMART" id="SM00389">
    <property type="entry name" value="HOX"/>
    <property type="match status" value="1"/>
</dbReference>
<dbReference type="GO" id="GO:0043049">
    <property type="term" value="P:otic placode formation"/>
    <property type="evidence" value="ECO:0007669"/>
    <property type="project" value="UniProtKB-ARBA"/>
</dbReference>
<dbReference type="FunFam" id="1.10.10.60:FF:000134">
    <property type="entry name" value="Homeobox protein MSX-1"/>
    <property type="match status" value="1"/>
</dbReference>
<keyword evidence="7 9" id="KW-0539">Nucleus</keyword>
<dbReference type="InterPro" id="IPR020479">
    <property type="entry name" value="HD_metazoa"/>
</dbReference>
<feature type="region of interest" description="Disordered" evidence="11">
    <location>
        <begin position="1"/>
        <end position="24"/>
    </location>
</feature>
<dbReference type="InterPro" id="IPR017970">
    <property type="entry name" value="Homeobox_CS"/>
</dbReference>
<evidence type="ECO:0000256" key="2">
    <source>
        <dbReference type="ARBA" id="ARBA00022473"/>
    </source>
</evidence>
<dbReference type="PROSITE" id="PS50071">
    <property type="entry name" value="HOMEOBOX_2"/>
    <property type="match status" value="1"/>
</dbReference>
<dbReference type="GO" id="GO:0000977">
    <property type="term" value="F:RNA polymerase II transcription regulatory region sequence-specific DNA binding"/>
    <property type="evidence" value="ECO:0007669"/>
    <property type="project" value="TreeGrafter"/>
</dbReference>
<evidence type="ECO:0000259" key="12">
    <source>
        <dbReference type="PROSITE" id="PS50071"/>
    </source>
</evidence>
<dbReference type="Ensembl" id="ENSMMDT00005051140.1">
    <property type="protein sequence ID" value="ENSMMDP00005050148.1"/>
    <property type="gene ID" value="ENSMMDG00005022766.1"/>
</dbReference>
<feature type="domain" description="Homeobox" evidence="12">
    <location>
        <begin position="115"/>
        <end position="175"/>
    </location>
</feature>
<dbReference type="PROSITE" id="PS00027">
    <property type="entry name" value="HOMEOBOX_1"/>
    <property type="match status" value="1"/>
</dbReference>
<evidence type="ECO:0000256" key="5">
    <source>
        <dbReference type="ARBA" id="ARBA00023155"/>
    </source>
</evidence>
<dbReference type="GO" id="GO:0000981">
    <property type="term" value="F:DNA-binding transcription factor activity, RNA polymerase II-specific"/>
    <property type="evidence" value="ECO:0007669"/>
    <property type="project" value="InterPro"/>
</dbReference>
<dbReference type="Proteomes" id="UP000472263">
    <property type="component" value="Chromosome 10"/>
</dbReference>
<dbReference type="CDD" id="cd00086">
    <property type="entry name" value="homeodomain"/>
    <property type="match status" value="1"/>
</dbReference>
<dbReference type="InterPro" id="IPR050674">
    <property type="entry name" value="Msh_Homeobox_Regulators"/>
</dbReference>
<evidence type="ECO:0000256" key="1">
    <source>
        <dbReference type="ARBA" id="ARBA00004123"/>
    </source>
</evidence>
<reference evidence="13" key="2">
    <citation type="submission" date="2025-08" db="UniProtKB">
        <authorList>
            <consortium name="Ensembl"/>
        </authorList>
    </citation>
    <scope>IDENTIFICATION</scope>
</reference>
<feature type="compositionally biased region" description="Basic and acidic residues" evidence="11">
    <location>
        <begin position="1"/>
        <end position="18"/>
    </location>
</feature>
<dbReference type="PANTHER" id="PTHR24338">
    <property type="entry name" value="HOMEOBOX PROTEIN MSX"/>
    <property type="match status" value="1"/>
</dbReference>
<gene>
    <name evidence="13" type="primary">LOC115366627</name>
</gene>
<proteinExistence type="inferred from homology"/>
<dbReference type="GeneID" id="115366627"/>
<dbReference type="GeneTree" id="ENSGT00940000164716"/>
<dbReference type="PRINTS" id="PR00024">
    <property type="entry name" value="HOMEOBOX"/>
</dbReference>
<dbReference type="RefSeq" id="XP_029918026.1">
    <property type="nucleotide sequence ID" value="XM_030062166.1"/>
</dbReference>
<comment type="subcellular location">
    <subcellularLocation>
        <location evidence="1 9 10">Nucleus</location>
    </subcellularLocation>
</comment>
<dbReference type="InterPro" id="IPR009057">
    <property type="entry name" value="Homeodomain-like_sf"/>
</dbReference>
<evidence type="ECO:0000256" key="8">
    <source>
        <dbReference type="ARBA" id="ARBA00038425"/>
    </source>
</evidence>
<dbReference type="GO" id="GO:0005634">
    <property type="term" value="C:nucleus"/>
    <property type="evidence" value="ECO:0007669"/>
    <property type="project" value="UniProtKB-SubCell"/>
</dbReference>
<evidence type="ECO:0000313" key="14">
    <source>
        <dbReference type="Proteomes" id="UP000472263"/>
    </source>
</evidence>
<keyword evidence="3" id="KW-0805">Transcription regulation</keyword>
<dbReference type="FunCoup" id="A0A668AG57">
    <property type="interactions" value="246"/>
</dbReference>
<dbReference type="AlphaFoldDB" id="A0A668AG57"/>
<organism evidence="13 14">
    <name type="scientific">Myripristis murdjan</name>
    <name type="common">pinecone soldierfish</name>
    <dbReference type="NCBI Taxonomy" id="586833"/>
    <lineage>
        <taxon>Eukaryota</taxon>
        <taxon>Metazoa</taxon>
        <taxon>Chordata</taxon>
        <taxon>Craniata</taxon>
        <taxon>Vertebrata</taxon>
        <taxon>Euteleostomi</taxon>
        <taxon>Actinopterygii</taxon>
        <taxon>Neopterygii</taxon>
        <taxon>Teleostei</taxon>
        <taxon>Neoteleostei</taxon>
        <taxon>Acanthomorphata</taxon>
        <taxon>Holocentriformes</taxon>
        <taxon>Holocentridae</taxon>
        <taxon>Myripristis</taxon>
    </lineage>
</organism>